<protein>
    <submittedName>
        <fullName evidence="5">AraC-like DNA-binding protein</fullName>
    </submittedName>
</protein>
<dbReference type="PANTHER" id="PTHR43280:SF32">
    <property type="entry name" value="TRANSCRIPTIONAL REGULATORY PROTEIN"/>
    <property type="match status" value="1"/>
</dbReference>
<dbReference type="AlphaFoldDB" id="A0A562T090"/>
<dbReference type="SMART" id="SM00342">
    <property type="entry name" value="HTH_ARAC"/>
    <property type="match status" value="1"/>
</dbReference>
<dbReference type="Pfam" id="PF12833">
    <property type="entry name" value="HTH_18"/>
    <property type="match status" value="1"/>
</dbReference>
<name>A0A562T090_CHIJA</name>
<evidence type="ECO:0000259" key="4">
    <source>
        <dbReference type="PROSITE" id="PS01124"/>
    </source>
</evidence>
<dbReference type="Gene3D" id="1.10.10.60">
    <property type="entry name" value="Homeodomain-like"/>
    <property type="match status" value="1"/>
</dbReference>
<dbReference type="OrthoDB" id="629929at2"/>
<dbReference type="RefSeq" id="WP_145716836.1">
    <property type="nucleotide sequence ID" value="NZ_BAAAFY010000004.1"/>
</dbReference>
<gene>
    <name evidence="5" type="ORF">LX66_4037</name>
</gene>
<keyword evidence="1" id="KW-0805">Transcription regulation</keyword>
<evidence type="ECO:0000313" key="6">
    <source>
        <dbReference type="Proteomes" id="UP000316778"/>
    </source>
</evidence>
<organism evidence="5 6">
    <name type="scientific">Chitinophaga japonensis</name>
    <name type="common">Flexibacter japonensis</name>
    <dbReference type="NCBI Taxonomy" id="104662"/>
    <lineage>
        <taxon>Bacteria</taxon>
        <taxon>Pseudomonadati</taxon>
        <taxon>Bacteroidota</taxon>
        <taxon>Chitinophagia</taxon>
        <taxon>Chitinophagales</taxon>
        <taxon>Chitinophagaceae</taxon>
        <taxon>Chitinophaga</taxon>
    </lineage>
</organism>
<evidence type="ECO:0000256" key="3">
    <source>
        <dbReference type="ARBA" id="ARBA00023163"/>
    </source>
</evidence>
<dbReference type="GO" id="GO:0003700">
    <property type="term" value="F:DNA-binding transcription factor activity"/>
    <property type="evidence" value="ECO:0007669"/>
    <property type="project" value="InterPro"/>
</dbReference>
<feature type="domain" description="HTH araC/xylS-type" evidence="4">
    <location>
        <begin position="195"/>
        <end position="305"/>
    </location>
</feature>
<dbReference type="Proteomes" id="UP000316778">
    <property type="component" value="Unassembled WGS sequence"/>
</dbReference>
<evidence type="ECO:0000313" key="5">
    <source>
        <dbReference type="EMBL" id="TWI86773.1"/>
    </source>
</evidence>
<accession>A0A562T090</accession>
<dbReference type="PANTHER" id="PTHR43280">
    <property type="entry name" value="ARAC-FAMILY TRANSCRIPTIONAL REGULATOR"/>
    <property type="match status" value="1"/>
</dbReference>
<keyword evidence="6" id="KW-1185">Reference proteome</keyword>
<dbReference type="PROSITE" id="PS01124">
    <property type="entry name" value="HTH_ARAC_FAMILY_2"/>
    <property type="match status" value="1"/>
</dbReference>
<comment type="caution">
    <text evidence="5">The sequence shown here is derived from an EMBL/GenBank/DDBJ whole genome shotgun (WGS) entry which is preliminary data.</text>
</comment>
<dbReference type="EMBL" id="VLLG01000004">
    <property type="protein sequence ID" value="TWI86773.1"/>
    <property type="molecule type" value="Genomic_DNA"/>
</dbReference>
<sequence>MTTVHTETLRQFYERTRQEMPGELEQGDHVSHFNVKRRLCATRVTPYNRRDYYKICLHLQAGRRIRGIYRENGSETPVDQPCIIYSNPGIPASWESLTDKQDGYVCLFNNAFIPGSLPPELKYGSSLFNPEAPSLVLLDDKDVDRFTWYFTRMEELLAGDYPYRSDMIRHILLLLIHEGVRISQAFTRRAVPGADRLVTSFLELLERQFPVDSPENPFRLKTPSQYATLLNVHVNHLNAMVKKNTGKTTREVIQDRMMDEARKLLLHTSWDAAEIAYSLGFEYPSHFTKFFRQRSGVTPVGFRLQHKTAAGAYL</sequence>
<dbReference type="SUPFAM" id="SSF46689">
    <property type="entry name" value="Homeodomain-like"/>
    <property type="match status" value="1"/>
</dbReference>
<dbReference type="InterPro" id="IPR018060">
    <property type="entry name" value="HTH_AraC"/>
</dbReference>
<keyword evidence="2 5" id="KW-0238">DNA-binding</keyword>
<reference evidence="5 6" key="1">
    <citation type="journal article" date="2013" name="Stand. Genomic Sci.">
        <title>Genomic Encyclopedia of Type Strains, Phase I: The one thousand microbial genomes (KMG-I) project.</title>
        <authorList>
            <person name="Kyrpides N.C."/>
            <person name="Woyke T."/>
            <person name="Eisen J.A."/>
            <person name="Garrity G."/>
            <person name="Lilburn T.G."/>
            <person name="Beck B.J."/>
            <person name="Whitman W.B."/>
            <person name="Hugenholtz P."/>
            <person name="Klenk H.P."/>
        </authorList>
    </citation>
    <scope>NUCLEOTIDE SEQUENCE [LARGE SCALE GENOMIC DNA]</scope>
    <source>
        <strain evidence="5 6">DSM 13484</strain>
    </source>
</reference>
<evidence type="ECO:0000256" key="2">
    <source>
        <dbReference type="ARBA" id="ARBA00023125"/>
    </source>
</evidence>
<proteinExistence type="predicted"/>
<dbReference type="InterPro" id="IPR009057">
    <property type="entry name" value="Homeodomain-like_sf"/>
</dbReference>
<evidence type="ECO:0000256" key="1">
    <source>
        <dbReference type="ARBA" id="ARBA00023015"/>
    </source>
</evidence>
<keyword evidence="3" id="KW-0804">Transcription</keyword>
<dbReference type="GO" id="GO:0043565">
    <property type="term" value="F:sequence-specific DNA binding"/>
    <property type="evidence" value="ECO:0007669"/>
    <property type="project" value="InterPro"/>
</dbReference>